<keyword evidence="1" id="KW-0812">Transmembrane</keyword>
<gene>
    <name evidence="3" type="ORF">MGWOODY_XGa436</name>
</gene>
<feature type="transmembrane region" description="Helical" evidence="1">
    <location>
        <begin position="112"/>
        <end position="134"/>
    </location>
</feature>
<evidence type="ECO:0000259" key="2">
    <source>
        <dbReference type="PROSITE" id="PS50850"/>
    </source>
</evidence>
<dbReference type="InterPro" id="IPR036259">
    <property type="entry name" value="MFS_trans_sf"/>
</dbReference>
<feature type="transmembrane region" description="Helical" evidence="1">
    <location>
        <begin position="244"/>
        <end position="265"/>
    </location>
</feature>
<feature type="transmembrane region" description="Helical" evidence="1">
    <location>
        <begin position="302"/>
        <end position="324"/>
    </location>
</feature>
<dbReference type="Pfam" id="PF07690">
    <property type="entry name" value="MFS_1"/>
    <property type="match status" value="1"/>
</dbReference>
<feature type="transmembrane region" description="Helical" evidence="1">
    <location>
        <begin position="271"/>
        <end position="290"/>
    </location>
</feature>
<keyword evidence="1" id="KW-1133">Transmembrane helix</keyword>
<feature type="transmembrane region" description="Helical" evidence="1">
    <location>
        <begin position="214"/>
        <end position="237"/>
    </location>
</feature>
<keyword evidence="1" id="KW-0472">Membrane</keyword>
<dbReference type="EMBL" id="CZRL01000124">
    <property type="protein sequence ID" value="CUS55217.1"/>
    <property type="molecule type" value="Genomic_DNA"/>
</dbReference>
<feature type="transmembrane region" description="Helical" evidence="1">
    <location>
        <begin position="336"/>
        <end position="353"/>
    </location>
</feature>
<dbReference type="Gene3D" id="1.20.1250.20">
    <property type="entry name" value="MFS general substrate transporter like domains"/>
    <property type="match status" value="2"/>
</dbReference>
<feature type="domain" description="Major facilitator superfamily (MFS) profile" evidence="2">
    <location>
        <begin position="1"/>
        <end position="359"/>
    </location>
</feature>
<dbReference type="CDD" id="cd17477">
    <property type="entry name" value="MFS_YcaD_like"/>
    <property type="match status" value="1"/>
</dbReference>
<feature type="transmembrane region" description="Helical" evidence="1">
    <location>
        <begin position="20"/>
        <end position="42"/>
    </location>
</feature>
<sequence length="370" mass="39820">MTFSIYSPLLSLLLEQRGASNFLIGSLATTPAIGVMLSSFFVPYFLKMAGGRKLLLVGVFVEILLIIWLMLTDKLLAWFVIRFLGGFSGGIVFVVSETWLNEITPESLRGRVIGLYNTMLGLSFAIGPLVLSMTGIEGHLPFLIGIGLMSIAIAPLLLVNNYSPDGLESPTFNILSFVRVAPLLVVAVFVLALKEMASVGLLPVYGVRSGLTEATAALMLFFAAIGSAVLQFPIGWLGDYFSRVGVMVVCGLVGIAGAVVMPFVIMVPWLLFLTLFVWMGFFAGVYTITLTLAGQWFRGNELAIAIASFGVFWGLGGLAGPVIAGYSMDVWGPNGFPLMMGASATLFIVFCMVPRFRRAPRTVVVVRSTP</sequence>
<proteinExistence type="predicted"/>
<dbReference type="InterPro" id="IPR047200">
    <property type="entry name" value="MFS_YcaD-like"/>
</dbReference>
<dbReference type="GO" id="GO:0005886">
    <property type="term" value="C:plasma membrane"/>
    <property type="evidence" value="ECO:0007669"/>
    <property type="project" value="TreeGrafter"/>
</dbReference>
<name>A0A160TXF2_9ZZZZ</name>
<feature type="transmembrane region" description="Helical" evidence="1">
    <location>
        <begin position="140"/>
        <end position="159"/>
    </location>
</feature>
<dbReference type="PANTHER" id="PTHR23521:SF3">
    <property type="entry name" value="MFS TRANSPORTER"/>
    <property type="match status" value="1"/>
</dbReference>
<evidence type="ECO:0000313" key="3">
    <source>
        <dbReference type="EMBL" id="CUS55217.1"/>
    </source>
</evidence>
<dbReference type="SUPFAM" id="SSF103473">
    <property type="entry name" value="MFS general substrate transporter"/>
    <property type="match status" value="1"/>
</dbReference>
<dbReference type="PANTHER" id="PTHR23521">
    <property type="entry name" value="TRANSPORTER MFS SUPERFAMILY"/>
    <property type="match status" value="1"/>
</dbReference>
<dbReference type="GO" id="GO:0022857">
    <property type="term" value="F:transmembrane transporter activity"/>
    <property type="evidence" value="ECO:0007669"/>
    <property type="project" value="InterPro"/>
</dbReference>
<dbReference type="AlphaFoldDB" id="A0A160TXF2"/>
<feature type="transmembrane region" description="Helical" evidence="1">
    <location>
        <begin position="171"/>
        <end position="194"/>
    </location>
</feature>
<protein>
    <submittedName>
        <fullName evidence="3">Transporter, MFS superfamily</fullName>
    </submittedName>
</protein>
<feature type="transmembrane region" description="Helical" evidence="1">
    <location>
        <begin position="54"/>
        <end position="71"/>
    </location>
</feature>
<dbReference type="PROSITE" id="PS50850">
    <property type="entry name" value="MFS"/>
    <property type="match status" value="1"/>
</dbReference>
<dbReference type="InterPro" id="IPR020846">
    <property type="entry name" value="MFS_dom"/>
</dbReference>
<dbReference type="InterPro" id="IPR011701">
    <property type="entry name" value="MFS"/>
</dbReference>
<accession>A0A160TXF2</accession>
<organism evidence="3">
    <name type="scientific">hydrothermal vent metagenome</name>
    <dbReference type="NCBI Taxonomy" id="652676"/>
    <lineage>
        <taxon>unclassified sequences</taxon>
        <taxon>metagenomes</taxon>
        <taxon>ecological metagenomes</taxon>
    </lineage>
</organism>
<evidence type="ECO:0000256" key="1">
    <source>
        <dbReference type="SAM" id="Phobius"/>
    </source>
</evidence>
<feature type="transmembrane region" description="Helical" evidence="1">
    <location>
        <begin position="77"/>
        <end position="100"/>
    </location>
</feature>
<reference evidence="3" key="1">
    <citation type="submission" date="2015-10" db="EMBL/GenBank/DDBJ databases">
        <authorList>
            <person name="Gilbert D.G."/>
        </authorList>
    </citation>
    <scope>NUCLEOTIDE SEQUENCE</scope>
</reference>